<evidence type="ECO:0000313" key="2">
    <source>
        <dbReference type="EMBL" id="GLR65585.1"/>
    </source>
</evidence>
<proteinExistence type="predicted"/>
<reference evidence="3" key="1">
    <citation type="journal article" date="2019" name="Int. J. Syst. Evol. Microbiol.">
        <title>The Global Catalogue of Microorganisms (GCM) 10K type strain sequencing project: providing services to taxonomists for standard genome sequencing and annotation.</title>
        <authorList>
            <consortium name="The Broad Institute Genomics Platform"/>
            <consortium name="The Broad Institute Genome Sequencing Center for Infectious Disease"/>
            <person name="Wu L."/>
            <person name="Ma J."/>
        </authorList>
    </citation>
    <scope>NUCLEOTIDE SEQUENCE [LARGE SCALE GENOMIC DNA]</scope>
    <source>
        <strain evidence="3">NBRC 112502</strain>
    </source>
</reference>
<keyword evidence="3" id="KW-1185">Reference proteome</keyword>
<protein>
    <recommendedName>
        <fullName evidence="1">Spore protein YkvP/CgeB glycosyl transferase-like domain-containing protein</fullName>
    </recommendedName>
</protein>
<dbReference type="Pfam" id="PF13524">
    <property type="entry name" value="Glyco_trans_1_2"/>
    <property type="match status" value="1"/>
</dbReference>
<dbReference type="EMBL" id="BSOS01000005">
    <property type="protein sequence ID" value="GLR65585.1"/>
    <property type="molecule type" value="Genomic_DNA"/>
</dbReference>
<feature type="domain" description="Spore protein YkvP/CgeB glycosyl transferase-like" evidence="1">
    <location>
        <begin position="180"/>
        <end position="319"/>
    </location>
</feature>
<evidence type="ECO:0000313" key="3">
    <source>
        <dbReference type="Proteomes" id="UP001156641"/>
    </source>
</evidence>
<dbReference type="InterPro" id="IPR055259">
    <property type="entry name" value="YkvP/CgeB_Glyco_trans-like"/>
</dbReference>
<name>A0ABQ6A653_9PROT</name>
<accession>A0ABQ6A653</accession>
<organism evidence="2 3">
    <name type="scientific">Acidocella aquatica</name>
    <dbReference type="NCBI Taxonomy" id="1922313"/>
    <lineage>
        <taxon>Bacteria</taxon>
        <taxon>Pseudomonadati</taxon>
        <taxon>Pseudomonadota</taxon>
        <taxon>Alphaproteobacteria</taxon>
        <taxon>Acetobacterales</taxon>
        <taxon>Acidocellaceae</taxon>
        <taxon>Acidocella</taxon>
    </lineage>
</organism>
<comment type="caution">
    <text evidence="2">The sequence shown here is derived from an EMBL/GenBank/DDBJ whole genome shotgun (WGS) entry which is preliminary data.</text>
</comment>
<dbReference type="Proteomes" id="UP001156641">
    <property type="component" value="Unassembled WGS sequence"/>
</dbReference>
<evidence type="ECO:0000259" key="1">
    <source>
        <dbReference type="Pfam" id="PF13524"/>
    </source>
</evidence>
<gene>
    <name evidence="2" type="ORF">GCM10010909_02630</name>
</gene>
<sequence>MPIVDYFESDIYFWVLDPIIYDFDSTSKTRDYFNKVRHSERLYCLFPDRSYMKFVESWIGDRCIYFPFAGNFNREDGRQNRDNPDDEKRSEIVVLANIGQELNVHASQTLQEIIDILDPFGLDGRRKASLAKHVMNDEIHSNVAISVKNFMQIPFQEMYDPRIISLLTAIDASEKRRRRIQIVDSIKSLKIDIIGAGWQKILGDRPNITYSAKPVRHDFLADLFADYKVLLDFSPNWDHGFNDRVITSIAAGCRVVTSQNAAITELGDASTLVSTYTMVHPQPEAELAKALNAPTIDENLISRIKQDHNWDGRLRQLLA</sequence>